<evidence type="ECO:0000256" key="1">
    <source>
        <dbReference type="SAM" id="MobiDB-lite"/>
    </source>
</evidence>
<evidence type="ECO:0000313" key="3">
    <source>
        <dbReference type="Proteomes" id="UP001151760"/>
    </source>
</evidence>
<reference evidence="2" key="2">
    <citation type="submission" date="2022-01" db="EMBL/GenBank/DDBJ databases">
        <authorList>
            <person name="Yamashiro T."/>
            <person name="Shiraishi A."/>
            <person name="Satake H."/>
            <person name="Nakayama K."/>
        </authorList>
    </citation>
    <scope>NUCLEOTIDE SEQUENCE</scope>
</reference>
<proteinExistence type="predicted"/>
<keyword evidence="3" id="KW-1185">Reference proteome</keyword>
<name>A0ABQ5E092_9ASTR</name>
<evidence type="ECO:0000313" key="2">
    <source>
        <dbReference type="EMBL" id="GJT44800.1"/>
    </source>
</evidence>
<accession>A0ABQ5E092</accession>
<comment type="caution">
    <text evidence="2">The sequence shown here is derived from an EMBL/GenBank/DDBJ whole genome shotgun (WGS) entry which is preliminary data.</text>
</comment>
<gene>
    <name evidence="2" type="ORF">Tco_0953515</name>
</gene>
<dbReference type="EMBL" id="BQNB010015844">
    <property type="protein sequence ID" value="GJT44800.1"/>
    <property type="molecule type" value="Genomic_DNA"/>
</dbReference>
<dbReference type="Proteomes" id="UP001151760">
    <property type="component" value="Unassembled WGS sequence"/>
</dbReference>
<reference evidence="2" key="1">
    <citation type="journal article" date="2022" name="Int. J. Mol. Sci.">
        <title>Draft Genome of Tanacetum Coccineum: Genomic Comparison of Closely Related Tanacetum-Family Plants.</title>
        <authorList>
            <person name="Yamashiro T."/>
            <person name="Shiraishi A."/>
            <person name="Nakayama K."/>
            <person name="Satake H."/>
        </authorList>
    </citation>
    <scope>NUCLEOTIDE SEQUENCE</scope>
</reference>
<feature type="region of interest" description="Disordered" evidence="1">
    <location>
        <begin position="168"/>
        <end position="187"/>
    </location>
</feature>
<sequence length="187" mass="21458">MAFVPKHNQANHNKVYALEHNPTIYVSVIKQFWQTVTVITLDNGEQELKAIIDTDEYTISESSVRNKLKLADENAYCMKWHMKVKKLENILKRRNVVLTTLEDEELEDQGRIFKEIDNDPLRSKSVDKGKRYKRRKEIKGKDFEYISTGFKEANTSGLVNTGGLGFSTCSGPVSSDRGHKEERSNDC</sequence>
<protein>
    <submittedName>
        <fullName evidence="2">Uncharacterized protein</fullName>
    </submittedName>
</protein>
<organism evidence="2 3">
    <name type="scientific">Tanacetum coccineum</name>
    <dbReference type="NCBI Taxonomy" id="301880"/>
    <lineage>
        <taxon>Eukaryota</taxon>
        <taxon>Viridiplantae</taxon>
        <taxon>Streptophyta</taxon>
        <taxon>Embryophyta</taxon>
        <taxon>Tracheophyta</taxon>
        <taxon>Spermatophyta</taxon>
        <taxon>Magnoliopsida</taxon>
        <taxon>eudicotyledons</taxon>
        <taxon>Gunneridae</taxon>
        <taxon>Pentapetalae</taxon>
        <taxon>asterids</taxon>
        <taxon>campanulids</taxon>
        <taxon>Asterales</taxon>
        <taxon>Asteraceae</taxon>
        <taxon>Asteroideae</taxon>
        <taxon>Anthemideae</taxon>
        <taxon>Anthemidinae</taxon>
        <taxon>Tanacetum</taxon>
    </lineage>
</organism>
<feature type="compositionally biased region" description="Basic and acidic residues" evidence="1">
    <location>
        <begin position="176"/>
        <end position="187"/>
    </location>
</feature>